<proteinExistence type="predicted"/>
<dbReference type="PANTHER" id="PTHR11614">
    <property type="entry name" value="PHOSPHOLIPASE-RELATED"/>
    <property type="match status" value="1"/>
</dbReference>
<evidence type="ECO:0000313" key="3">
    <source>
        <dbReference type="Proteomes" id="UP001150925"/>
    </source>
</evidence>
<dbReference type="OrthoDB" id="10249433at2759"/>
<keyword evidence="3" id="KW-1185">Reference proteome</keyword>
<accession>A0A9W8E560</accession>
<dbReference type="InterPro" id="IPR000073">
    <property type="entry name" value="AB_hydrolase_1"/>
</dbReference>
<dbReference type="InterPro" id="IPR029058">
    <property type="entry name" value="AB_hydrolase_fold"/>
</dbReference>
<reference evidence="2" key="1">
    <citation type="submission" date="2022-07" db="EMBL/GenBank/DDBJ databases">
        <title>Phylogenomic reconstructions and comparative analyses of Kickxellomycotina fungi.</title>
        <authorList>
            <person name="Reynolds N.K."/>
            <person name="Stajich J.E."/>
            <person name="Barry K."/>
            <person name="Grigoriev I.V."/>
            <person name="Crous P."/>
            <person name="Smith M.E."/>
        </authorList>
    </citation>
    <scope>NUCLEOTIDE SEQUENCE</scope>
    <source>
        <strain evidence="2">RSA 1196</strain>
    </source>
</reference>
<evidence type="ECO:0000313" key="2">
    <source>
        <dbReference type="EMBL" id="KAJ1959172.1"/>
    </source>
</evidence>
<dbReference type="Gene3D" id="3.40.50.1820">
    <property type="entry name" value="alpha/beta hydrolase"/>
    <property type="match status" value="1"/>
</dbReference>
<dbReference type="SUPFAM" id="SSF53474">
    <property type="entry name" value="alpha/beta-Hydrolases"/>
    <property type="match status" value="1"/>
</dbReference>
<dbReference type="Proteomes" id="UP001150925">
    <property type="component" value="Unassembled WGS sequence"/>
</dbReference>
<sequence>MNSFSDTTSSSRTLSYLDINETEEWVRTTDGYELYTKIYRPIHRMTVATLVLVHGFGEHSDRYTPMCNRFARAGIRVATYDQRGFGKSGLRNGQPGQTDGFDRLVDDLSFMCSRVYQPDMPTVLFGHAMGALVALYYANSPVTRLPVMGVIAQAAAFTTNAELHPNRVTVSLAHMAAKVTKRVTRRVSIPAEFLTRDEDVVAEFTRNTNNYQVGSLQCLADLLKKGPELLASCVSWIGGPVLITHGEQDKITPHEGSIQFFEKLPYHCDKELKIYLNCYHELHHEPEKDEIIDYYIEWCLKRSELLLPRSSMWTL</sequence>
<dbReference type="InterPro" id="IPR022742">
    <property type="entry name" value="Hydrolase_4"/>
</dbReference>
<evidence type="ECO:0000259" key="1">
    <source>
        <dbReference type="Pfam" id="PF12146"/>
    </source>
</evidence>
<organism evidence="2 3">
    <name type="scientific">Dispira parvispora</name>
    <dbReference type="NCBI Taxonomy" id="1520584"/>
    <lineage>
        <taxon>Eukaryota</taxon>
        <taxon>Fungi</taxon>
        <taxon>Fungi incertae sedis</taxon>
        <taxon>Zoopagomycota</taxon>
        <taxon>Kickxellomycotina</taxon>
        <taxon>Dimargaritomycetes</taxon>
        <taxon>Dimargaritales</taxon>
        <taxon>Dimargaritaceae</taxon>
        <taxon>Dispira</taxon>
    </lineage>
</organism>
<protein>
    <recommendedName>
        <fullName evidence="1">Serine aminopeptidase S33 domain-containing protein</fullName>
    </recommendedName>
</protein>
<dbReference type="EMBL" id="JANBPY010001662">
    <property type="protein sequence ID" value="KAJ1959172.1"/>
    <property type="molecule type" value="Genomic_DNA"/>
</dbReference>
<dbReference type="InterPro" id="IPR051044">
    <property type="entry name" value="MAG_DAG_Lipase"/>
</dbReference>
<feature type="domain" description="Serine aminopeptidase S33" evidence="1">
    <location>
        <begin position="48"/>
        <end position="287"/>
    </location>
</feature>
<name>A0A9W8E560_9FUNG</name>
<dbReference type="Pfam" id="PF12146">
    <property type="entry name" value="Hydrolase_4"/>
    <property type="match status" value="1"/>
</dbReference>
<gene>
    <name evidence="2" type="ORF">IWQ62_004717</name>
</gene>
<dbReference type="AlphaFoldDB" id="A0A9W8E560"/>
<dbReference type="PRINTS" id="PR00111">
    <property type="entry name" value="ABHYDROLASE"/>
</dbReference>
<comment type="caution">
    <text evidence="2">The sequence shown here is derived from an EMBL/GenBank/DDBJ whole genome shotgun (WGS) entry which is preliminary data.</text>
</comment>